<feature type="compositionally biased region" description="Polar residues" evidence="1">
    <location>
        <begin position="231"/>
        <end position="247"/>
    </location>
</feature>
<feature type="region of interest" description="Disordered" evidence="1">
    <location>
        <begin position="32"/>
        <end position="112"/>
    </location>
</feature>
<feature type="compositionally biased region" description="Polar residues" evidence="1">
    <location>
        <begin position="101"/>
        <end position="111"/>
    </location>
</feature>
<evidence type="ECO:0000256" key="1">
    <source>
        <dbReference type="SAM" id="MobiDB-lite"/>
    </source>
</evidence>
<comment type="caution">
    <text evidence="2">The sequence shown here is derived from an EMBL/GenBank/DDBJ whole genome shotgun (WGS) entry which is preliminary data.</text>
</comment>
<evidence type="ECO:0000313" key="2">
    <source>
        <dbReference type="EMBL" id="KAK9797052.1"/>
    </source>
</evidence>
<gene>
    <name evidence="2" type="ORF">WJX73_008443</name>
</gene>
<accession>A0AAW1NYD3</accession>
<protein>
    <submittedName>
        <fullName evidence="2">Uncharacterized protein</fullName>
    </submittedName>
</protein>
<feature type="compositionally biased region" description="Polar residues" evidence="1">
    <location>
        <begin position="275"/>
        <end position="286"/>
    </location>
</feature>
<name>A0AAW1NYD3_9CHLO</name>
<sequence>MQQHRAKRDIGEGPIDGASHKRKVAFAAGGRAALGPCLGTPSEALVSKSGAQNGEAETQEGHHGRQSPAALAWKPSSCKGPTAGCDEGNSLSEPPPILAQDGSNSRMSSEDQYADWPADLRDTQAHYEHNHLQYMQDLAADERKATDKRDAAHQHCRRLQTKLLSAQEAVLILKQQHDEAHEEALMADSIFLRNQELIKQKRILAKEVHEKSLADLQRRKEQSASAGVGLQQHTGNVGSPNSTQLPSSMEADTDKEAADDRGGSDNGIEADFRSNVPSGSTATNGASDVDPDDAMWRDFEPVGDAKGR</sequence>
<dbReference type="Proteomes" id="UP001465755">
    <property type="component" value="Unassembled WGS sequence"/>
</dbReference>
<dbReference type="AlphaFoldDB" id="A0AAW1NYD3"/>
<evidence type="ECO:0000313" key="3">
    <source>
        <dbReference type="Proteomes" id="UP001465755"/>
    </source>
</evidence>
<reference evidence="2 3" key="1">
    <citation type="journal article" date="2024" name="Nat. Commun.">
        <title>Phylogenomics reveals the evolutionary origins of lichenization in chlorophyte algae.</title>
        <authorList>
            <person name="Puginier C."/>
            <person name="Libourel C."/>
            <person name="Otte J."/>
            <person name="Skaloud P."/>
            <person name="Haon M."/>
            <person name="Grisel S."/>
            <person name="Petersen M."/>
            <person name="Berrin J.G."/>
            <person name="Delaux P.M."/>
            <person name="Dal Grande F."/>
            <person name="Keller J."/>
        </authorList>
    </citation>
    <scope>NUCLEOTIDE SEQUENCE [LARGE SCALE GENOMIC DNA]</scope>
    <source>
        <strain evidence="2 3">SAG 2036</strain>
    </source>
</reference>
<dbReference type="EMBL" id="JALJOQ010000110">
    <property type="protein sequence ID" value="KAK9797052.1"/>
    <property type="molecule type" value="Genomic_DNA"/>
</dbReference>
<feature type="compositionally biased region" description="Basic and acidic residues" evidence="1">
    <location>
        <begin position="252"/>
        <end position="263"/>
    </location>
</feature>
<feature type="compositionally biased region" description="Basic and acidic residues" evidence="1">
    <location>
        <begin position="294"/>
        <end position="308"/>
    </location>
</feature>
<proteinExistence type="predicted"/>
<feature type="region of interest" description="Disordered" evidence="1">
    <location>
        <begin position="215"/>
        <end position="308"/>
    </location>
</feature>
<keyword evidence="3" id="KW-1185">Reference proteome</keyword>
<organism evidence="2 3">
    <name type="scientific">Symbiochloris irregularis</name>
    <dbReference type="NCBI Taxonomy" id="706552"/>
    <lineage>
        <taxon>Eukaryota</taxon>
        <taxon>Viridiplantae</taxon>
        <taxon>Chlorophyta</taxon>
        <taxon>core chlorophytes</taxon>
        <taxon>Trebouxiophyceae</taxon>
        <taxon>Trebouxiales</taxon>
        <taxon>Trebouxiaceae</taxon>
        <taxon>Symbiochloris</taxon>
    </lineage>
</organism>